<dbReference type="InterPro" id="IPR040410">
    <property type="entry name" value="UPF0658_Golgi"/>
</dbReference>
<dbReference type="RefSeq" id="XP_001792323.1">
    <property type="nucleotide sequence ID" value="XM_001792271.1"/>
</dbReference>
<organism evidence="1 2">
    <name type="scientific">Phaeosphaeria nodorum (strain SN15 / ATCC MYA-4574 / FGSC 10173)</name>
    <name type="common">Glume blotch fungus</name>
    <name type="synonym">Parastagonospora nodorum</name>
    <dbReference type="NCBI Taxonomy" id="321614"/>
    <lineage>
        <taxon>Eukaryota</taxon>
        <taxon>Fungi</taxon>
        <taxon>Dikarya</taxon>
        <taxon>Ascomycota</taxon>
        <taxon>Pezizomycotina</taxon>
        <taxon>Dothideomycetes</taxon>
        <taxon>Pleosporomycetidae</taxon>
        <taxon>Pleosporales</taxon>
        <taxon>Pleosporineae</taxon>
        <taxon>Phaeosphaeriaceae</taxon>
        <taxon>Parastagonospora</taxon>
    </lineage>
</organism>
<dbReference type="EMBL" id="CH445326">
    <property type="protein sequence ID" value="EAT91338.1"/>
    <property type="molecule type" value="Genomic_DNA"/>
</dbReference>
<dbReference type="Proteomes" id="UP000001055">
    <property type="component" value="Unassembled WGS sequence"/>
</dbReference>
<name>Q0V2S5_PHANO</name>
<evidence type="ECO:0000313" key="1">
    <source>
        <dbReference type="EMBL" id="EAT91338.1"/>
    </source>
</evidence>
<gene>
    <name evidence="1" type="ORF">SNOG_01689</name>
</gene>
<evidence type="ECO:0000313" key="2">
    <source>
        <dbReference type="Proteomes" id="UP000001055"/>
    </source>
</evidence>
<dbReference type="GeneID" id="5969168"/>
<dbReference type="KEGG" id="pno:SNOG_01689"/>
<dbReference type="HOGENOM" id="CLU_029564_1_0_1"/>
<dbReference type="AlphaFoldDB" id="Q0V2S5"/>
<dbReference type="STRING" id="321614.Q0V2S5"/>
<reference evidence="2" key="1">
    <citation type="journal article" date="2007" name="Plant Cell">
        <title>Dothideomycete-plant interactions illuminated by genome sequencing and EST analysis of the wheat pathogen Stagonospora nodorum.</title>
        <authorList>
            <person name="Hane J.K."/>
            <person name="Lowe R.G."/>
            <person name="Solomon P.S."/>
            <person name="Tan K.C."/>
            <person name="Schoch C.L."/>
            <person name="Spatafora J.W."/>
            <person name="Crous P.W."/>
            <person name="Kodira C."/>
            <person name="Birren B.W."/>
            <person name="Galagan J.E."/>
            <person name="Torriani S.F."/>
            <person name="McDonald B.A."/>
            <person name="Oliver R.P."/>
        </authorList>
    </citation>
    <scope>NUCLEOTIDE SEQUENCE [LARGE SCALE GENOMIC DNA]</scope>
    <source>
        <strain evidence="2">SN15 / ATCC MYA-4574 / FGSC 10173</strain>
    </source>
</reference>
<dbReference type="eggNOG" id="ENOG502SMBJ">
    <property type="taxonomic scope" value="Eukaryota"/>
</dbReference>
<dbReference type="OMA" id="SWWPETR"/>
<dbReference type="PANTHER" id="PTHR34391:SF1">
    <property type="entry name" value="UPF0658 GOLGI APPARATUS MEMBRANE PROTEIN C1952.10C-RELATED"/>
    <property type="match status" value="1"/>
</dbReference>
<sequence>MPQHPTITNINSKSFVVLSYFNWIYPVSYQVPRSYVVPVNFGLFILGNIWQAILAIDALRMKNILQLYSIVVLDFCLFVFSVMRYFQTQTAAASLMLGETMYYEPFTHRDVDYWGRVRPALLTSSIAVGASAVVSTILVFLLQRELRWAIYRHISGSLAMLRRYLAYQVLLVLIRIEPYFLISFVITYGLVNVHFVQPEFGLTMALIPALAIQVALTIYFTRTENYIGAIIAILLRMGEMAYLLSRILTLKGDGFYSQTILKDEMLLFASVALGLATLACINAMLCTFNFNKGLKPLLHRSSWKQTPHEFEPVHQHSPRFLTTVHDRRGITEVMVVRMSSQVYFI</sequence>
<proteinExistence type="predicted"/>
<dbReference type="InParanoid" id="Q0V2S5"/>
<accession>Q0V2S5</accession>
<protein>
    <submittedName>
        <fullName evidence="1">Uncharacterized protein</fullName>
    </submittedName>
</protein>
<dbReference type="VEuPathDB" id="FungiDB:JI435_016890"/>
<dbReference type="PANTHER" id="PTHR34391">
    <property type="entry name" value="UPF0658 GOLGI APPARATUS MEMBRANE PROTEIN C1952.10C-RELATED"/>
    <property type="match status" value="1"/>
</dbReference>